<name>A0A1R2D4M7_9CILI</name>
<evidence type="ECO:0000313" key="2">
    <source>
        <dbReference type="EMBL" id="OMJ96215.1"/>
    </source>
</evidence>
<reference evidence="2 3" key="1">
    <citation type="submission" date="2016-11" db="EMBL/GenBank/DDBJ databases">
        <title>The macronuclear genome of Stentor coeruleus: a giant cell with tiny introns.</title>
        <authorList>
            <person name="Slabodnick M."/>
            <person name="Ruby J.G."/>
            <person name="Reiff S.B."/>
            <person name="Swart E.C."/>
            <person name="Gosai S."/>
            <person name="Prabakaran S."/>
            <person name="Witkowska E."/>
            <person name="Larue G.E."/>
            <person name="Fisher S."/>
            <person name="Freeman R.M."/>
            <person name="Gunawardena J."/>
            <person name="Chu W."/>
            <person name="Stover N.A."/>
            <person name="Gregory B.D."/>
            <person name="Nowacki M."/>
            <person name="Derisi J."/>
            <person name="Roy S.W."/>
            <person name="Marshall W.F."/>
            <person name="Sood P."/>
        </authorList>
    </citation>
    <scope>NUCLEOTIDE SEQUENCE [LARGE SCALE GENOMIC DNA]</scope>
    <source>
        <strain evidence="2">WM001</strain>
    </source>
</reference>
<accession>A0A1R2D4M7</accession>
<dbReference type="PRINTS" id="PR00449">
    <property type="entry name" value="RASTRNSFRMNG"/>
</dbReference>
<dbReference type="PANTHER" id="PTHR47979">
    <property type="entry name" value="DRAB11-RELATED"/>
    <property type="match status" value="1"/>
</dbReference>
<comment type="caution">
    <text evidence="2">The sequence shown here is derived from an EMBL/GenBank/DDBJ whole genome shotgun (WGS) entry which is preliminary data.</text>
</comment>
<dbReference type="FunFam" id="3.40.50.300:FF:001447">
    <property type="entry name" value="Ras-related protein Rab-1B"/>
    <property type="match status" value="1"/>
</dbReference>
<dbReference type="InterPro" id="IPR005225">
    <property type="entry name" value="Small_GTP-bd"/>
</dbReference>
<dbReference type="GO" id="GO:0003924">
    <property type="term" value="F:GTPase activity"/>
    <property type="evidence" value="ECO:0007669"/>
    <property type="project" value="InterPro"/>
</dbReference>
<dbReference type="PROSITE" id="PS51419">
    <property type="entry name" value="RAB"/>
    <property type="match status" value="1"/>
</dbReference>
<proteinExistence type="inferred from homology"/>
<keyword evidence="3" id="KW-1185">Reference proteome</keyword>
<dbReference type="NCBIfam" id="TIGR00231">
    <property type="entry name" value="small_GTP"/>
    <property type="match status" value="1"/>
</dbReference>
<dbReference type="SMART" id="SM00174">
    <property type="entry name" value="RHO"/>
    <property type="match status" value="1"/>
</dbReference>
<dbReference type="InterPro" id="IPR050209">
    <property type="entry name" value="Rab_GTPases_membrane_traffic"/>
</dbReference>
<sequence length="188" mass="21468">MVSRDQDFSFNFKIVICGESCVGKTHLTLKFKDGQVQSSPDPTIGVCFYEMVVQPYLNENAKVILWDMAGLERYRAITYAHYRRANGALVVYDVTNKNSFIKCKDFIDMLRGTGDSNIVIMLVGNKKDLVDDNQIIREVTYEQGEKFAIENEILFIETSACTGFNVKEAFNNVFENIYQKIVLNSINK</sequence>
<evidence type="ECO:0000256" key="1">
    <source>
        <dbReference type="ARBA" id="ARBA00006270"/>
    </source>
</evidence>
<protein>
    <submittedName>
        <fullName evidence="2">Uncharacterized protein</fullName>
    </submittedName>
</protein>
<dbReference type="EMBL" id="MPUH01000002">
    <property type="protein sequence ID" value="OMJ96215.1"/>
    <property type="molecule type" value="Genomic_DNA"/>
</dbReference>
<dbReference type="InterPro" id="IPR001806">
    <property type="entry name" value="Small_GTPase"/>
</dbReference>
<dbReference type="GO" id="GO:0005525">
    <property type="term" value="F:GTP binding"/>
    <property type="evidence" value="ECO:0007669"/>
    <property type="project" value="InterPro"/>
</dbReference>
<gene>
    <name evidence="2" type="ORF">SteCoe_174</name>
</gene>
<dbReference type="SMART" id="SM00173">
    <property type="entry name" value="RAS"/>
    <property type="match status" value="1"/>
</dbReference>
<dbReference type="InterPro" id="IPR027417">
    <property type="entry name" value="P-loop_NTPase"/>
</dbReference>
<organism evidence="2 3">
    <name type="scientific">Stentor coeruleus</name>
    <dbReference type="NCBI Taxonomy" id="5963"/>
    <lineage>
        <taxon>Eukaryota</taxon>
        <taxon>Sar</taxon>
        <taxon>Alveolata</taxon>
        <taxon>Ciliophora</taxon>
        <taxon>Postciliodesmatophora</taxon>
        <taxon>Heterotrichea</taxon>
        <taxon>Heterotrichida</taxon>
        <taxon>Stentoridae</taxon>
        <taxon>Stentor</taxon>
    </lineage>
</organism>
<dbReference type="Gene3D" id="3.40.50.300">
    <property type="entry name" value="P-loop containing nucleotide triphosphate hydrolases"/>
    <property type="match status" value="1"/>
</dbReference>
<dbReference type="SMART" id="SM00175">
    <property type="entry name" value="RAB"/>
    <property type="match status" value="1"/>
</dbReference>
<dbReference type="Proteomes" id="UP000187209">
    <property type="component" value="Unassembled WGS sequence"/>
</dbReference>
<dbReference type="AlphaFoldDB" id="A0A1R2D4M7"/>
<dbReference type="Pfam" id="PF00071">
    <property type="entry name" value="Ras"/>
    <property type="match status" value="1"/>
</dbReference>
<evidence type="ECO:0000313" key="3">
    <source>
        <dbReference type="Proteomes" id="UP000187209"/>
    </source>
</evidence>
<dbReference type="PROSITE" id="PS51421">
    <property type="entry name" value="RAS"/>
    <property type="match status" value="1"/>
</dbReference>
<dbReference type="CDD" id="cd00154">
    <property type="entry name" value="Rab"/>
    <property type="match status" value="1"/>
</dbReference>
<dbReference type="SUPFAM" id="SSF52540">
    <property type="entry name" value="P-loop containing nucleoside triphosphate hydrolases"/>
    <property type="match status" value="1"/>
</dbReference>
<comment type="similarity">
    <text evidence="1">Belongs to the small GTPase superfamily. Rab family.</text>
</comment>